<evidence type="ECO:0000259" key="2">
    <source>
        <dbReference type="Pfam" id="PF12172"/>
    </source>
</evidence>
<protein>
    <recommendedName>
        <fullName evidence="5">DUF35 domain-containing protein</fullName>
    </recommendedName>
</protein>
<name>I7Z830_9GAMM</name>
<dbReference type="InterPro" id="IPR022002">
    <property type="entry name" value="ChsH2_Znr"/>
</dbReference>
<dbReference type="InterPro" id="IPR002878">
    <property type="entry name" value="ChsH2_C"/>
</dbReference>
<dbReference type="PATRIC" id="fig|1172194.4.peg.4104"/>
<feature type="domain" description="ChsH2 rubredoxin-like zinc ribbon" evidence="2">
    <location>
        <begin position="30"/>
        <end position="62"/>
    </location>
</feature>
<proteinExistence type="predicted"/>
<dbReference type="SUPFAM" id="SSF50249">
    <property type="entry name" value="Nucleic acid-binding proteins"/>
    <property type="match status" value="1"/>
</dbReference>
<dbReference type="Pfam" id="PF01796">
    <property type="entry name" value="OB_ChsH2_C"/>
    <property type="match status" value="1"/>
</dbReference>
<sequence>MSTAASETEAKPNKPIRLAPIVTPDAKFFWDAADQEQFLGQQCGSCERFRFPPRPMCPHCHSLERREVPLSGRGTVYTWIRPLHPPAYGFREPPTVAVIELEEGIRFVSNVEGIAFEDITAGLPVQVAFVETVGNHKVPVFRPREEKR</sequence>
<reference evidence="3 4" key="1">
    <citation type="journal article" date="2012" name="J. Bacteriol.">
        <title>Genome Sequence of n-Alkane-Degrading Hydrocarboniphaga effusa Strain AP103T (ATCC BAA-332T).</title>
        <authorList>
            <person name="Chang H.K."/>
            <person name="Zylstra G.J."/>
            <person name="Chae J.C."/>
        </authorList>
    </citation>
    <scope>NUCLEOTIDE SEQUENCE [LARGE SCALE GENOMIC DNA]</scope>
    <source>
        <strain evidence="3 4">AP103</strain>
    </source>
</reference>
<dbReference type="Pfam" id="PF12172">
    <property type="entry name" value="zf-ChsH2"/>
    <property type="match status" value="1"/>
</dbReference>
<dbReference type="OrthoDB" id="3182121at2"/>
<comment type="caution">
    <text evidence="3">The sequence shown here is derived from an EMBL/GenBank/DDBJ whole genome shotgun (WGS) entry which is preliminary data.</text>
</comment>
<evidence type="ECO:0000313" key="4">
    <source>
        <dbReference type="Proteomes" id="UP000003704"/>
    </source>
</evidence>
<dbReference type="InterPro" id="IPR052513">
    <property type="entry name" value="Thioester_dehydratase-like"/>
</dbReference>
<feature type="domain" description="ChsH2 C-terminal OB-fold" evidence="1">
    <location>
        <begin position="67"/>
        <end position="130"/>
    </location>
</feature>
<accession>I7Z830</accession>
<dbReference type="STRING" id="1172194.WQQ_42370"/>
<dbReference type="AlphaFoldDB" id="I7Z830"/>
<dbReference type="EMBL" id="AKGD01000004">
    <property type="protein sequence ID" value="EIT67802.1"/>
    <property type="molecule type" value="Genomic_DNA"/>
</dbReference>
<evidence type="ECO:0008006" key="5">
    <source>
        <dbReference type="Google" id="ProtNLM"/>
    </source>
</evidence>
<evidence type="ECO:0000259" key="1">
    <source>
        <dbReference type="Pfam" id="PF01796"/>
    </source>
</evidence>
<dbReference type="RefSeq" id="WP_007187172.1">
    <property type="nucleotide sequence ID" value="NZ_AKGD01000004.1"/>
</dbReference>
<dbReference type="Gene3D" id="6.10.30.10">
    <property type="match status" value="1"/>
</dbReference>
<dbReference type="Proteomes" id="UP000003704">
    <property type="component" value="Unassembled WGS sequence"/>
</dbReference>
<dbReference type="PANTHER" id="PTHR34075:SF5">
    <property type="entry name" value="BLR3430 PROTEIN"/>
    <property type="match status" value="1"/>
</dbReference>
<organism evidence="3 4">
    <name type="scientific">Hydrocarboniphaga effusa AP103</name>
    <dbReference type="NCBI Taxonomy" id="1172194"/>
    <lineage>
        <taxon>Bacteria</taxon>
        <taxon>Pseudomonadati</taxon>
        <taxon>Pseudomonadota</taxon>
        <taxon>Gammaproteobacteria</taxon>
        <taxon>Nevskiales</taxon>
        <taxon>Nevskiaceae</taxon>
        <taxon>Hydrocarboniphaga</taxon>
    </lineage>
</organism>
<dbReference type="PANTHER" id="PTHR34075">
    <property type="entry name" value="BLR3430 PROTEIN"/>
    <property type="match status" value="1"/>
</dbReference>
<dbReference type="InterPro" id="IPR012340">
    <property type="entry name" value="NA-bd_OB-fold"/>
</dbReference>
<keyword evidence="4" id="KW-1185">Reference proteome</keyword>
<evidence type="ECO:0000313" key="3">
    <source>
        <dbReference type="EMBL" id="EIT67802.1"/>
    </source>
</evidence>
<gene>
    <name evidence="3" type="ORF">WQQ_42370</name>
</gene>